<evidence type="ECO:0000256" key="1">
    <source>
        <dbReference type="SAM" id="SignalP"/>
    </source>
</evidence>
<protein>
    <submittedName>
        <fullName evidence="2">Putative evasin</fullName>
    </submittedName>
</protein>
<organism evidence="2">
    <name type="scientific">Amblyomma aureolatum</name>
    <dbReference type="NCBI Taxonomy" id="187763"/>
    <lineage>
        <taxon>Eukaryota</taxon>
        <taxon>Metazoa</taxon>
        <taxon>Ecdysozoa</taxon>
        <taxon>Arthropoda</taxon>
        <taxon>Chelicerata</taxon>
        <taxon>Arachnida</taxon>
        <taxon>Acari</taxon>
        <taxon>Parasitiformes</taxon>
        <taxon>Ixodida</taxon>
        <taxon>Ixodoidea</taxon>
        <taxon>Ixodidae</taxon>
        <taxon>Amblyomminae</taxon>
        <taxon>Amblyomma</taxon>
    </lineage>
</organism>
<reference evidence="2" key="1">
    <citation type="journal article" date="2017" name="Front. Cell. Infect. Microbiol.">
        <title>The Distinct Transcriptional Response of the Midgut of Amblyomma sculptum and Amblyomma aureolatum Ticks to Rickettsia rickettsii Correlates to Their Differences in Susceptibility to Infection.</title>
        <authorList>
            <person name="Martins L.A."/>
            <person name="Galletti M.F.B.M."/>
            <person name="Ribeiro J.M."/>
            <person name="Fujita A."/>
            <person name="Costa F.B."/>
            <person name="Labruna M.B."/>
            <person name="Daffre S."/>
            <person name="Fogaca A.C."/>
        </authorList>
    </citation>
    <scope>NUCLEOTIDE SEQUENCE</scope>
</reference>
<accession>A0A1E1WVZ8</accession>
<evidence type="ECO:0000313" key="2">
    <source>
        <dbReference type="EMBL" id="JAT91200.1"/>
    </source>
</evidence>
<feature type="chain" id="PRO_5009115650" evidence="1">
    <location>
        <begin position="24"/>
        <end position="81"/>
    </location>
</feature>
<sequence length="81" mass="8210">MALYKIALALPFALLLMAQSASGMPYGNDMINACSTQSPCHVYPNGTSTGCPSGCGCIANNYSATGSSGDGPGQCWQNPSS</sequence>
<keyword evidence="1" id="KW-0732">Signal</keyword>
<name>A0A1E1WVZ8_9ACAR</name>
<dbReference type="AlphaFoldDB" id="A0A1E1WVZ8"/>
<dbReference type="EMBL" id="GFAC01007988">
    <property type="protein sequence ID" value="JAT91200.1"/>
    <property type="molecule type" value="mRNA"/>
</dbReference>
<feature type="signal peptide" evidence="1">
    <location>
        <begin position="1"/>
        <end position="23"/>
    </location>
</feature>
<proteinExistence type="evidence at transcript level"/>